<dbReference type="InterPro" id="IPR003107">
    <property type="entry name" value="HAT"/>
</dbReference>
<dbReference type="InterPro" id="IPR031766">
    <property type="entry name" value="RRM_occluded"/>
</dbReference>
<dbReference type="Pfam" id="PF00076">
    <property type="entry name" value="RRM_1"/>
    <property type="match status" value="3"/>
</dbReference>
<feature type="compositionally biased region" description="Polar residues" evidence="10">
    <location>
        <begin position="22"/>
        <end position="38"/>
    </location>
</feature>
<accession>A0A423VST5</accession>
<comment type="subcellular location">
    <subcellularLocation>
        <location evidence="1">Nucleus</location>
    </subcellularLocation>
</comment>
<dbReference type="AlphaFoldDB" id="A0A423VST5"/>
<feature type="domain" description="RRM" evidence="11">
    <location>
        <begin position="645"/>
        <end position="722"/>
    </location>
</feature>
<keyword evidence="6" id="KW-0539">Nucleus</keyword>
<keyword evidence="3" id="KW-0677">Repeat</keyword>
<organism evidence="12 13">
    <name type="scientific">Cytospora chrysosperma</name>
    <name type="common">Cytospora canker fungus</name>
    <name type="synonym">Sphaeria chrysosperma</name>
    <dbReference type="NCBI Taxonomy" id="252740"/>
    <lineage>
        <taxon>Eukaryota</taxon>
        <taxon>Fungi</taxon>
        <taxon>Dikarya</taxon>
        <taxon>Ascomycota</taxon>
        <taxon>Pezizomycotina</taxon>
        <taxon>Sordariomycetes</taxon>
        <taxon>Sordariomycetidae</taxon>
        <taxon>Diaporthales</taxon>
        <taxon>Cytosporaceae</taxon>
        <taxon>Cytospora</taxon>
    </lineage>
</organism>
<dbReference type="GO" id="GO:0006397">
    <property type="term" value="P:mRNA processing"/>
    <property type="evidence" value="ECO:0007669"/>
    <property type="project" value="UniProtKB-KW"/>
</dbReference>
<evidence type="ECO:0000313" key="13">
    <source>
        <dbReference type="Proteomes" id="UP000284375"/>
    </source>
</evidence>
<dbReference type="GO" id="GO:0003723">
    <property type="term" value="F:RNA binding"/>
    <property type="evidence" value="ECO:0007669"/>
    <property type="project" value="UniProtKB-UniRule"/>
</dbReference>
<feature type="region of interest" description="Disordered" evidence="10">
    <location>
        <begin position="1"/>
        <end position="38"/>
    </location>
</feature>
<dbReference type="SUPFAM" id="SSF54928">
    <property type="entry name" value="RNA-binding domain, RBD"/>
    <property type="match status" value="3"/>
</dbReference>
<dbReference type="SMART" id="SM00360">
    <property type="entry name" value="RRM"/>
    <property type="match status" value="4"/>
</dbReference>
<sequence length="1150" mass="129335">MSSLTRRDRAQAHRQPDPVRNYSPQSNCDRPTMSNNSHAPPVGEDAWLALIEEDSRTKARDISSRIDILERYKQAVNAEYGGIRIWIAYCEYFWSLYVDCSSYTTNSNGLSHEEKMMGREVFSLDAALSLWQQGYEATRYRLSDSHELWNRWVALEMELLSRTRTNQGVQRITHLFKNRLQTPHKTWDETSQMFSTFLSEYNKAEYETTMLEITSNSNDIRKLWDDRETFEIKLGRARTQGDLEEEKAVMLEYLEWEMKQNRNKDAYHQALLVEICLGLYSRALTGIFSREDGVWIDYVVWLSSLYTVFSSGRSQTPDLARILPNLLDTLQRAVSHCPWSGTLWARYILGAEEAGLSYDNLERIKHAATASSQLDRDGMAGVIDLYAAWCGFLKRRAMNPNATDEDADVAEIGLSAALEDVQVWGKRLYGNEYKGDPNFRLERILTQYLTEKKATVDGARNYWNQLAKNDIHADSYNFWLAFYMWEMSVFSTHKGRNGRSPTPASLASRNFRIPSLATNVLARAVQRRSIDWPEKVMEMYVQHCNDYETPDTVRRANDTVHKGLKMVTKRRQQEQAAAYSAQIAQYQEQAQAPAAAGEVVQVADESPRKRGRGDDTCEFPDVPSKRVKQETEEEQQRLKRDRENTSIYVSNLPPPPESNQTKVRQYFRDYGHIRNITYKPEADGKSAVAMIEFDDPDQVQSALLRDGKFFGSQQIRVTPAAGTTLYVTNYPPHADETYLRDLFKDCGEIFSIRWPSLKVDTHRRFCYVSFRDAEGAAKATKLDGKLLEKKYKLIAKYSNPDNKKQREGAVEEGREVHVTNCPQDAKEADIKALFDKYGTVERVRVLTNQYGKSRGTAFVVFATKEEAESAIAELDKANFRNHILKVEKSVPKKYKPVSKAGPSMSPSPGPSGCKDEQGDESMLDYDGDAKPKQRESAPRTFALIGIPDTINDARVRALVAPHGKLKKLTLRPDHGGAIVEFADAATAGKAQMSLDGIEFEGRKLKTGPVSALFQEKGETTIDRIDIKPSAAASSASKSKSKATNAMMLPPSLIARRPVLGSKGQKRGLGFGGVINKDQKAEAPSPGPAPTTNGGEAGGPAGGKKSNADFRALLLNNRPKKDAEAPKPTVGDVKAEEKNTDTNSNGDENDN</sequence>
<evidence type="ECO:0000256" key="7">
    <source>
        <dbReference type="ARBA" id="ARBA00093374"/>
    </source>
</evidence>
<feature type="region of interest" description="Disordered" evidence="10">
    <location>
        <begin position="1064"/>
        <end position="1150"/>
    </location>
</feature>
<evidence type="ECO:0000256" key="5">
    <source>
        <dbReference type="ARBA" id="ARBA00023187"/>
    </source>
</evidence>
<feature type="region of interest" description="Disordered" evidence="10">
    <location>
        <begin position="602"/>
        <end position="642"/>
    </location>
</feature>
<dbReference type="FunFam" id="3.30.70.330:FF:000365">
    <property type="entry name" value="U4/U6 snRNA-associated-splicing factor PRP24"/>
    <property type="match status" value="1"/>
</dbReference>
<feature type="region of interest" description="Disordered" evidence="10">
    <location>
        <begin position="1029"/>
        <end position="1049"/>
    </location>
</feature>
<dbReference type="PANTHER" id="PTHR10352">
    <property type="entry name" value="EUKARYOTIC TRANSLATION INITIATION FACTOR 3 SUBUNIT G"/>
    <property type="match status" value="1"/>
</dbReference>
<dbReference type="CDD" id="cd00590">
    <property type="entry name" value="RRM_SF"/>
    <property type="match status" value="1"/>
</dbReference>
<reference evidence="12 13" key="1">
    <citation type="submission" date="2015-09" db="EMBL/GenBank/DDBJ databases">
        <title>Host preference determinants of Valsa canker pathogens revealed by comparative genomics.</title>
        <authorList>
            <person name="Yin Z."/>
            <person name="Huang L."/>
        </authorList>
    </citation>
    <scope>NUCLEOTIDE SEQUENCE [LARGE SCALE GENOMIC DNA]</scope>
    <source>
        <strain evidence="12 13">YSFL</strain>
    </source>
</reference>
<feature type="domain" description="RRM" evidence="11">
    <location>
        <begin position="939"/>
        <end position="1011"/>
    </location>
</feature>
<dbReference type="Proteomes" id="UP000284375">
    <property type="component" value="Unassembled WGS sequence"/>
</dbReference>
<feature type="compositionally biased region" description="Acidic residues" evidence="10">
    <location>
        <begin position="917"/>
        <end position="926"/>
    </location>
</feature>
<feature type="compositionally biased region" description="Basic and acidic residues" evidence="10">
    <location>
        <begin position="927"/>
        <end position="937"/>
    </location>
</feature>
<dbReference type="Gene3D" id="3.30.70.330">
    <property type="match status" value="4"/>
</dbReference>
<proteinExistence type="predicted"/>
<dbReference type="EMBL" id="LJZO01000030">
    <property type="protein sequence ID" value="ROV94012.1"/>
    <property type="molecule type" value="Genomic_DNA"/>
</dbReference>
<feature type="region of interest" description="Disordered" evidence="10">
    <location>
        <begin position="894"/>
        <end position="938"/>
    </location>
</feature>
<evidence type="ECO:0000256" key="4">
    <source>
        <dbReference type="ARBA" id="ARBA00022884"/>
    </source>
</evidence>
<name>A0A423VST5_CYTCH</name>
<evidence type="ECO:0000256" key="1">
    <source>
        <dbReference type="ARBA" id="ARBA00004123"/>
    </source>
</evidence>
<dbReference type="PROSITE" id="PS50102">
    <property type="entry name" value="RRM"/>
    <property type="match status" value="4"/>
</dbReference>
<feature type="domain" description="RRM" evidence="11">
    <location>
        <begin position="814"/>
        <end position="891"/>
    </location>
</feature>
<evidence type="ECO:0000256" key="8">
    <source>
        <dbReference type="ARBA" id="ARBA00093627"/>
    </source>
</evidence>
<feature type="compositionally biased region" description="Polar residues" evidence="10">
    <location>
        <begin position="1140"/>
        <end position="1150"/>
    </location>
</feature>
<evidence type="ECO:0000259" key="11">
    <source>
        <dbReference type="PROSITE" id="PS50102"/>
    </source>
</evidence>
<keyword evidence="5" id="KW-0508">mRNA splicing</keyword>
<dbReference type="InterPro" id="IPR034398">
    <property type="entry name" value="Prp24_RRM2"/>
</dbReference>
<dbReference type="GO" id="GO:0005688">
    <property type="term" value="C:U6 snRNP"/>
    <property type="evidence" value="ECO:0007669"/>
    <property type="project" value="UniProtKB-ARBA"/>
</dbReference>
<dbReference type="Gene3D" id="1.25.40.10">
    <property type="entry name" value="Tetratricopeptide repeat domain"/>
    <property type="match status" value="2"/>
</dbReference>
<dbReference type="Pfam" id="PF16842">
    <property type="entry name" value="RRM_occluded"/>
    <property type="match status" value="1"/>
</dbReference>
<feature type="compositionally biased region" description="Basic and acidic residues" evidence="10">
    <location>
        <begin position="1"/>
        <end position="17"/>
    </location>
</feature>
<dbReference type="InterPro" id="IPR012677">
    <property type="entry name" value="Nucleotide-bd_a/b_plait_sf"/>
</dbReference>
<keyword evidence="2" id="KW-0507">mRNA processing</keyword>
<evidence type="ECO:0000256" key="10">
    <source>
        <dbReference type="SAM" id="MobiDB-lite"/>
    </source>
</evidence>
<feature type="compositionally biased region" description="Low complexity" evidence="10">
    <location>
        <begin position="897"/>
        <end position="912"/>
    </location>
</feature>
<dbReference type="STRING" id="252740.A0A423VST5"/>
<evidence type="ECO:0000256" key="3">
    <source>
        <dbReference type="ARBA" id="ARBA00022737"/>
    </source>
</evidence>
<dbReference type="InterPro" id="IPR011990">
    <property type="entry name" value="TPR-like_helical_dom_sf"/>
</dbReference>
<feature type="domain" description="RRM" evidence="11">
    <location>
        <begin position="723"/>
        <end position="800"/>
    </location>
</feature>
<dbReference type="SMART" id="SM00386">
    <property type="entry name" value="HAT"/>
    <property type="match status" value="5"/>
</dbReference>
<dbReference type="FunFam" id="3.30.70.330:FF:000588">
    <property type="entry name" value="Pre-mRNA splicing factor (Prp24), putative"/>
    <property type="match status" value="1"/>
</dbReference>
<keyword evidence="4 9" id="KW-0694">RNA-binding</keyword>
<evidence type="ECO:0000256" key="2">
    <source>
        <dbReference type="ARBA" id="ARBA00022664"/>
    </source>
</evidence>
<dbReference type="CDD" id="cd12299">
    <property type="entry name" value="RRM4_Prp24"/>
    <property type="match status" value="1"/>
</dbReference>
<evidence type="ECO:0000313" key="12">
    <source>
        <dbReference type="EMBL" id="ROV94012.1"/>
    </source>
</evidence>
<protein>
    <recommendedName>
        <fullName evidence="8">U4/U6 snRNA-associated-splicing factor PRP24</fullName>
    </recommendedName>
</protein>
<dbReference type="GO" id="GO:0008380">
    <property type="term" value="P:RNA splicing"/>
    <property type="evidence" value="ECO:0007669"/>
    <property type="project" value="UniProtKB-KW"/>
</dbReference>
<comment type="function">
    <text evidence="7">Functions as a recycling factor of the spliceosome, a machinery that forms on each precursor-messenger RNA (pre-mRNA) and catalyzes the removal of introns. Chaperones the re-annealing of U4 and U6 snRNAs (small nuclear RNAs) released from previous rounds of splicing, an initial step in reforming the U4/U6-U5 tri-snRNP (small nuclear ribonucleoprotein) that can reassemble into another spliceosome complex; this step involves binding U6 and facilitating the unwinding of the U6 internal stem loop, followed by base-pairing of U6 to U4.</text>
</comment>
<gene>
    <name evidence="12" type="ORF">VSDG_06227</name>
</gene>
<dbReference type="InterPro" id="IPR000504">
    <property type="entry name" value="RRM_dom"/>
</dbReference>
<evidence type="ECO:0000256" key="6">
    <source>
        <dbReference type="ARBA" id="ARBA00023242"/>
    </source>
</evidence>
<comment type="caution">
    <text evidence="12">The sequence shown here is derived from an EMBL/GenBank/DDBJ whole genome shotgun (WGS) entry which is preliminary data.</text>
</comment>
<dbReference type="SUPFAM" id="SSF48452">
    <property type="entry name" value="TPR-like"/>
    <property type="match status" value="1"/>
</dbReference>
<keyword evidence="13" id="KW-1185">Reference proteome</keyword>
<dbReference type="InterPro" id="IPR035979">
    <property type="entry name" value="RBD_domain_sf"/>
</dbReference>
<feature type="compositionally biased region" description="Basic and acidic residues" evidence="10">
    <location>
        <begin position="605"/>
        <end position="615"/>
    </location>
</feature>
<evidence type="ECO:0000256" key="9">
    <source>
        <dbReference type="PROSITE-ProRule" id="PRU00176"/>
    </source>
</evidence>
<dbReference type="OrthoDB" id="360390at2759"/>
<feature type="compositionally biased region" description="Basic and acidic residues" evidence="10">
    <location>
        <begin position="623"/>
        <end position="642"/>
    </location>
</feature>
<dbReference type="CDD" id="cd12297">
    <property type="entry name" value="RRM2_Prp24"/>
    <property type="match status" value="1"/>
</dbReference>